<dbReference type="Gene3D" id="1.20.120.550">
    <property type="entry name" value="Membrane associated eicosanoid/glutathione metabolism-like domain"/>
    <property type="match status" value="1"/>
</dbReference>
<gene>
    <name evidence="6" type="ORF">CYCCA115_LOCUS15829</name>
</gene>
<feature type="transmembrane region" description="Helical" evidence="5">
    <location>
        <begin position="12"/>
        <end position="32"/>
    </location>
</feature>
<keyword evidence="2 5" id="KW-0812">Transmembrane</keyword>
<reference evidence="6" key="1">
    <citation type="submission" date="2023-08" db="EMBL/GenBank/DDBJ databases">
        <authorList>
            <person name="Audoor S."/>
            <person name="Bilcke G."/>
        </authorList>
    </citation>
    <scope>NUCLEOTIDE SEQUENCE</scope>
</reference>
<dbReference type="GO" id="GO:0016020">
    <property type="term" value="C:membrane"/>
    <property type="evidence" value="ECO:0007669"/>
    <property type="project" value="UniProtKB-SubCell"/>
</dbReference>
<evidence type="ECO:0000256" key="5">
    <source>
        <dbReference type="SAM" id="Phobius"/>
    </source>
</evidence>
<feature type="transmembrane region" description="Helical" evidence="5">
    <location>
        <begin position="128"/>
        <end position="155"/>
    </location>
</feature>
<keyword evidence="7" id="KW-1185">Reference proteome</keyword>
<dbReference type="EMBL" id="CAKOGP040001892">
    <property type="protein sequence ID" value="CAJ1955601.1"/>
    <property type="molecule type" value="Genomic_DNA"/>
</dbReference>
<comment type="subcellular location">
    <subcellularLocation>
        <location evidence="1">Membrane</location>
    </subcellularLocation>
</comment>
<dbReference type="Pfam" id="PF01124">
    <property type="entry name" value="MAPEG"/>
    <property type="match status" value="1"/>
</dbReference>
<evidence type="ECO:0000256" key="2">
    <source>
        <dbReference type="ARBA" id="ARBA00022692"/>
    </source>
</evidence>
<sequence length="197" mass="22261">MDKGAAELSENILWLPFSGIIALYTVIVAAGISAWNHGTFQYQGPANANADYAPIVFVSTAVLALLYSFYYMQGYVTFSEYFRLQKLFEAKILNEPPLLTDLKYGTKRNENPAILCADRCAGNLLEQLIPFFVSMFAYATFVDAGGAARIAWAWFAFRMFYPFAYKRFPLLFASTIPSYCYVWYMMGHAAYSAAMME</sequence>
<evidence type="ECO:0000256" key="1">
    <source>
        <dbReference type="ARBA" id="ARBA00004370"/>
    </source>
</evidence>
<dbReference type="AlphaFoldDB" id="A0AAD2FXG1"/>
<proteinExistence type="predicted"/>
<evidence type="ECO:0000256" key="3">
    <source>
        <dbReference type="ARBA" id="ARBA00022989"/>
    </source>
</evidence>
<dbReference type="Proteomes" id="UP001295423">
    <property type="component" value="Unassembled WGS sequence"/>
</dbReference>
<dbReference type="InterPro" id="IPR001129">
    <property type="entry name" value="Membr-assoc_MAPEG"/>
</dbReference>
<name>A0AAD2FXG1_9STRA</name>
<comment type="caution">
    <text evidence="6">The sequence shown here is derived from an EMBL/GenBank/DDBJ whole genome shotgun (WGS) entry which is preliminary data.</text>
</comment>
<feature type="transmembrane region" description="Helical" evidence="5">
    <location>
        <begin position="167"/>
        <end position="186"/>
    </location>
</feature>
<keyword evidence="3 5" id="KW-1133">Transmembrane helix</keyword>
<keyword evidence="4 5" id="KW-0472">Membrane</keyword>
<evidence type="ECO:0000256" key="4">
    <source>
        <dbReference type="ARBA" id="ARBA00023136"/>
    </source>
</evidence>
<organism evidence="6 7">
    <name type="scientific">Cylindrotheca closterium</name>
    <dbReference type="NCBI Taxonomy" id="2856"/>
    <lineage>
        <taxon>Eukaryota</taxon>
        <taxon>Sar</taxon>
        <taxon>Stramenopiles</taxon>
        <taxon>Ochrophyta</taxon>
        <taxon>Bacillariophyta</taxon>
        <taxon>Bacillariophyceae</taxon>
        <taxon>Bacillariophycidae</taxon>
        <taxon>Bacillariales</taxon>
        <taxon>Bacillariaceae</taxon>
        <taxon>Cylindrotheca</taxon>
    </lineage>
</organism>
<feature type="transmembrane region" description="Helical" evidence="5">
    <location>
        <begin position="52"/>
        <end position="72"/>
    </location>
</feature>
<protein>
    <submittedName>
        <fullName evidence="6">Uncharacterized protein</fullName>
    </submittedName>
</protein>
<dbReference type="InterPro" id="IPR023352">
    <property type="entry name" value="MAPEG-like_dom_sf"/>
</dbReference>
<evidence type="ECO:0000313" key="7">
    <source>
        <dbReference type="Proteomes" id="UP001295423"/>
    </source>
</evidence>
<accession>A0AAD2FXG1</accession>
<evidence type="ECO:0000313" key="6">
    <source>
        <dbReference type="EMBL" id="CAJ1955601.1"/>
    </source>
</evidence>
<dbReference type="SUPFAM" id="SSF161084">
    <property type="entry name" value="MAPEG domain-like"/>
    <property type="match status" value="1"/>
</dbReference>